<feature type="compositionally biased region" description="Basic and acidic residues" evidence="1">
    <location>
        <begin position="130"/>
        <end position="158"/>
    </location>
</feature>
<evidence type="ECO:0000313" key="4">
    <source>
        <dbReference type="Proteomes" id="UP001596023"/>
    </source>
</evidence>
<accession>A0ABV9L352</accession>
<dbReference type="Pfam" id="PF14297">
    <property type="entry name" value="Lin1244_N"/>
    <property type="match status" value="1"/>
</dbReference>
<sequence length="281" mass="32748">MAKKTFYFPHDGNARNDDRIIAVRMRHKMEGYGVYFAILERILESSNYMCAKDYNLIAFDLHVSAELVKSIVENFGLFKFTDDGEFFYSESFNDRMNPLENIREQRSLAGKKSAEKRAKNNGSSTTVQRPLKEKPTEESKVEYSKVKESKDSNYRDNSNELPLSGTEKPHAENIDYQKFIEWFNDKTKGVFGELRYPLSESRKGMMRARIKEHGKDVFFSVILSSAKSNFLKGDNKRNWRATFDWIIRPTNFEKILTGNFDNRTNGNSLDDDEFINKLLDK</sequence>
<feature type="domain" description="Lin1244/Lin1753-like N-terminal" evidence="2">
    <location>
        <begin position="7"/>
        <end position="91"/>
    </location>
</feature>
<evidence type="ECO:0000256" key="1">
    <source>
        <dbReference type="SAM" id="MobiDB-lite"/>
    </source>
</evidence>
<evidence type="ECO:0000313" key="3">
    <source>
        <dbReference type="EMBL" id="MFC4676193.1"/>
    </source>
</evidence>
<organism evidence="3 4">
    <name type="scientific">Dysgonomonas termitidis</name>
    <dbReference type="NCBI Taxonomy" id="1516126"/>
    <lineage>
        <taxon>Bacteria</taxon>
        <taxon>Pseudomonadati</taxon>
        <taxon>Bacteroidota</taxon>
        <taxon>Bacteroidia</taxon>
        <taxon>Bacteroidales</taxon>
        <taxon>Dysgonomonadaceae</taxon>
        <taxon>Dysgonomonas</taxon>
    </lineage>
</organism>
<reference evidence="4" key="1">
    <citation type="journal article" date="2019" name="Int. J. Syst. Evol. Microbiol.">
        <title>The Global Catalogue of Microorganisms (GCM) 10K type strain sequencing project: providing services to taxonomists for standard genome sequencing and annotation.</title>
        <authorList>
            <consortium name="The Broad Institute Genomics Platform"/>
            <consortium name="The Broad Institute Genome Sequencing Center for Infectious Disease"/>
            <person name="Wu L."/>
            <person name="Ma J."/>
        </authorList>
    </citation>
    <scope>NUCLEOTIDE SEQUENCE [LARGE SCALE GENOMIC DNA]</scope>
    <source>
        <strain evidence="4">CCUG 66188</strain>
    </source>
</reference>
<dbReference type="Proteomes" id="UP001596023">
    <property type="component" value="Unassembled WGS sequence"/>
</dbReference>
<feature type="compositionally biased region" description="Basic and acidic residues" evidence="1">
    <location>
        <begin position="108"/>
        <end position="118"/>
    </location>
</feature>
<dbReference type="EMBL" id="JBHSGN010000122">
    <property type="protein sequence ID" value="MFC4676193.1"/>
    <property type="molecule type" value="Genomic_DNA"/>
</dbReference>
<dbReference type="InterPro" id="IPR025400">
    <property type="entry name" value="Lin1244/Lin1753-like_N"/>
</dbReference>
<dbReference type="RefSeq" id="WP_380000174.1">
    <property type="nucleotide sequence ID" value="NZ_JBHSGN010000122.1"/>
</dbReference>
<proteinExistence type="predicted"/>
<protein>
    <submittedName>
        <fullName evidence="3">Lin1244/Lin1753 domain-containing protein</fullName>
    </submittedName>
</protein>
<keyword evidence="4" id="KW-1185">Reference proteome</keyword>
<name>A0ABV9L352_9BACT</name>
<comment type="caution">
    <text evidence="3">The sequence shown here is derived from an EMBL/GenBank/DDBJ whole genome shotgun (WGS) entry which is preliminary data.</text>
</comment>
<evidence type="ECO:0000259" key="2">
    <source>
        <dbReference type="Pfam" id="PF14297"/>
    </source>
</evidence>
<feature type="region of interest" description="Disordered" evidence="1">
    <location>
        <begin position="108"/>
        <end position="168"/>
    </location>
</feature>
<gene>
    <name evidence="3" type="ORF">ACFO6W_21125</name>
</gene>